<feature type="region of interest" description="Disordered" evidence="1">
    <location>
        <begin position="1"/>
        <end position="20"/>
    </location>
</feature>
<keyword evidence="3" id="KW-1185">Reference proteome</keyword>
<evidence type="ECO:0000256" key="1">
    <source>
        <dbReference type="SAM" id="MobiDB-lite"/>
    </source>
</evidence>
<proteinExistence type="predicted"/>
<organism evidence="2 3">
    <name type="scientific">Actinokineospora spheciospongiae</name>
    <dbReference type="NCBI Taxonomy" id="909613"/>
    <lineage>
        <taxon>Bacteria</taxon>
        <taxon>Bacillati</taxon>
        <taxon>Actinomycetota</taxon>
        <taxon>Actinomycetes</taxon>
        <taxon>Pseudonocardiales</taxon>
        <taxon>Pseudonocardiaceae</taxon>
        <taxon>Actinokineospora</taxon>
    </lineage>
</organism>
<dbReference type="AlphaFoldDB" id="W7IPY7"/>
<comment type="caution">
    <text evidence="2">The sequence shown here is derived from an EMBL/GenBank/DDBJ whole genome shotgun (WGS) entry which is preliminary data.</text>
</comment>
<feature type="compositionally biased region" description="Pro residues" evidence="1">
    <location>
        <begin position="1"/>
        <end position="13"/>
    </location>
</feature>
<dbReference type="STRING" id="909613.UO65_5909"/>
<evidence type="ECO:0000313" key="2">
    <source>
        <dbReference type="EMBL" id="EWC58792.1"/>
    </source>
</evidence>
<name>W7IPY7_9PSEU</name>
<accession>W7IPY7</accession>
<dbReference type="eggNOG" id="ENOG5031F1B">
    <property type="taxonomic scope" value="Bacteria"/>
</dbReference>
<evidence type="ECO:0000313" key="3">
    <source>
        <dbReference type="Proteomes" id="UP000019277"/>
    </source>
</evidence>
<protein>
    <submittedName>
        <fullName evidence="2">Uncharacterized protein</fullName>
    </submittedName>
</protein>
<dbReference type="OrthoDB" id="4545653at2"/>
<dbReference type="RefSeq" id="WP_035288897.1">
    <property type="nucleotide sequence ID" value="NZ_AYXG01000228.1"/>
</dbReference>
<reference evidence="2 3" key="1">
    <citation type="journal article" date="2014" name="Genome Announc.">
        <title>Draft Genome Sequence of the Antitrypanosomally Active Sponge-Associated Bacterium Actinokineospora sp. Strain EG49.</title>
        <authorList>
            <person name="Harjes J."/>
            <person name="Ryu T."/>
            <person name="Abdelmohsen U.R."/>
            <person name="Moitinho-Silva L."/>
            <person name="Horn H."/>
            <person name="Ravasi T."/>
            <person name="Hentschel U."/>
        </authorList>
    </citation>
    <scope>NUCLEOTIDE SEQUENCE [LARGE SCALE GENOMIC DNA]</scope>
    <source>
        <strain evidence="2 3">EG49</strain>
    </source>
</reference>
<dbReference type="EMBL" id="AYXG01000228">
    <property type="protein sequence ID" value="EWC58792.1"/>
    <property type="molecule type" value="Genomic_DNA"/>
</dbReference>
<dbReference type="Proteomes" id="UP000019277">
    <property type="component" value="Unassembled WGS sequence"/>
</dbReference>
<gene>
    <name evidence="2" type="ORF">UO65_5909</name>
</gene>
<sequence>MPDPVFEPDPATTPDPSKVKVLRGSPPGIRNAQVHYRAAGGILGRKTVPRSQAQSALLKYHDKDGYDQEQVMTLSEAEHFLREARTRAEAADVEEAARHAAVDLVCPHCKVRRQYAGAMSFMLGEMALMGGVKALSQDAVVQHAYRCPVCGSTEFFADGFLRHPIQ</sequence>